<dbReference type="SUPFAM" id="SSF55874">
    <property type="entry name" value="ATPase domain of HSP90 chaperone/DNA topoisomerase II/histidine kinase"/>
    <property type="match status" value="1"/>
</dbReference>
<dbReference type="Gene3D" id="3.30.565.10">
    <property type="entry name" value="Histidine kinase-like ATPase, C-terminal domain"/>
    <property type="match status" value="1"/>
</dbReference>
<reference evidence="2 3" key="1">
    <citation type="submission" date="2018-07" db="EMBL/GenBank/DDBJ databases">
        <title>Halomonas rutogse sp. nov., isolated from Lake TangqianCo on Tibetan Plateau.</title>
        <authorList>
            <person name="Lu H."/>
            <person name="Xing P."/>
            <person name="Wu Q."/>
        </authorList>
    </citation>
    <scope>NUCLEOTIDE SEQUENCE [LARGE SCALE GENOMIC DNA]</scope>
    <source>
        <strain evidence="2 3">TQ8S</strain>
    </source>
</reference>
<dbReference type="InterPro" id="IPR036890">
    <property type="entry name" value="HATPase_C_sf"/>
</dbReference>
<gene>
    <name evidence="2" type="ORF">DU506_01490</name>
</gene>
<dbReference type="AlphaFoldDB" id="A0A368U9G1"/>
<organism evidence="2 3">
    <name type="scientific">Vreelandella rituensis</name>
    <dbReference type="NCBI Taxonomy" id="2282306"/>
    <lineage>
        <taxon>Bacteria</taxon>
        <taxon>Pseudomonadati</taxon>
        <taxon>Pseudomonadota</taxon>
        <taxon>Gammaproteobacteria</taxon>
        <taxon>Oceanospirillales</taxon>
        <taxon>Halomonadaceae</taxon>
        <taxon>Vreelandella</taxon>
    </lineage>
</organism>
<dbReference type="OrthoDB" id="7024458at2"/>
<comment type="caution">
    <text evidence="2">The sequence shown here is derived from an EMBL/GenBank/DDBJ whole genome shotgun (WGS) entry which is preliminary data.</text>
</comment>
<proteinExistence type="predicted"/>
<evidence type="ECO:0000313" key="2">
    <source>
        <dbReference type="EMBL" id="RCV93858.1"/>
    </source>
</evidence>
<sequence length="616" mass="67622">MNNTVLVGSQRSDIGNRRPKSRHEATAMTTMTQPITLDVSRNGTIRTLADQFTSNTTFLKELLQNARRAGASKVEVNYVDGILTLIDDGHGITDPQVLFCIGKSEWQDMDMMATENPFGIGFAAALFAADRITVESNGWCIDAHTADILDFKPLMLKSGDVQSGSRITLALTDALREEHQPLHPDNAAELFMGLAQAFPIDILFNGDPLPAPLRQVAGGAILESGVLQGKLLATTESELAQPWSSNIVVVLQGFVLTRLKRDFLNQPLFAGDFMVRNARAERAVPAPECSSVLHLDNTKVRARVPDRDSLIDAEAVYADIRCQLAAFFADRLVQAKANLSAGRFLASYADLCLRWRMAHLLNDMPLLADWVETINHLAAFGEASEYISIEGNLAPTDEIFLANIRFDDPDPISAVSTYLAATNTKVIDGFSRLDQGHWAKANTIDVEARERPSSNADKFRVQARPVSSISPISPIEENGALRFDWFNMERSIVVCDAIELTPNDARLPSVQVTQAAVYDMATRRLLITRNATRMDISTMFLSMDSYGESDNGTERDETQLHVDVSLVEQVQMLHRGDSPATIIENHLKASISHLTKALGGSHFSVSISDAGEIKVA</sequence>
<feature type="compositionally biased region" description="Polar residues" evidence="1">
    <location>
        <begin position="1"/>
        <end position="13"/>
    </location>
</feature>
<evidence type="ECO:0008006" key="4">
    <source>
        <dbReference type="Google" id="ProtNLM"/>
    </source>
</evidence>
<dbReference type="Pfam" id="PF13589">
    <property type="entry name" value="HATPase_c_3"/>
    <property type="match status" value="1"/>
</dbReference>
<dbReference type="EMBL" id="QPIJ01000001">
    <property type="protein sequence ID" value="RCV93858.1"/>
    <property type="molecule type" value="Genomic_DNA"/>
</dbReference>
<evidence type="ECO:0000313" key="3">
    <source>
        <dbReference type="Proteomes" id="UP000253204"/>
    </source>
</evidence>
<protein>
    <recommendedName>
        <fullName evidence="4">ATP-binding protein</fullName>
    </recommendedName>
</protein>
<name>A0A368U9G1_9GAMM</name>
<keyword evidence="3" id="KW-1185">Reference proteome</keyword>
<dbReference type="Proteomes" id="UP000253204">
    <property type="component" value="Unassembled WGS sequence"/>
</dbReference>
<feature type="region of interest" description="Disordered" evidence="1">
    <location>
        <begin position="1"/>
        <end position="24"/>
    </location>
</feature>
<evidence type="ECO:0000256" key="1">
    <source>
        <dbReference type="SAM" id="MobiDB-lite"/>
    </source>
</evidence>
<accession>A0A368U9G1</accession>